<comment type="subcellular location">
    <subcellularLocation>
        <location evidence="2">Cytoplasm</location>
    </subcellularLocation>
</comment>
<protein>
    <recommendedName>
        <fullName evidence="3">16S rRNA (cytosine(967)-C(5))-methyltransferase</fullName>
        <ecNumber evidence="3">2.1.1.176</ecNumber>
    </recommendedName>
    <alternativeName>
        <fullName evidence="10">16S rRNA m5C967 methyltransferase</fullName>
    </alternativeName>
    <alternativeName>
        <fullName evidence="11">rRNA (cytosine-C(5)-)-methyltransferase RsmB</fullName>
    </alternativeName>
</protein>
<dbReference type="FunFam" id="3.30.70.1170:FF:000002">
    <property type="entry name" value="Ribosomal RNA small subunit methyltransferase B"/>
    <property type="match status" value="1"/>
</dbReference>
<dbReference type="EC" id="2.1.1.176" evidence="3"/>
<dbReference type="PANTHER" id="PTHR22807">
    <property type="entry name" value="NOP2 YEAST -RELATED NOL1/NOP2/FMU SUN DOMAIN-CONTAINING"/>
    <property type="match status" value="1"/>
</dbReference>
<evidence type="ECO:0000256" key="9">
    <source>
        <dbReference type="ARBA" id="ARBA00022884"/>
    </source>
</evidence>
<dbReference type="InterPro" id="IPR029063">
    <property type="entry name" value="SAM-dependent_MTases_sf"/>
</dbReference>
<comment type="caution">
    <text evidence="15">The sequence shown here is derived from an EMBL/GenBank/DDBJ whole genome shotgun (WGS) entry which is preliminary data.</text>
</comment>
<keyword evidence="5" id="KW-0698">rRNA processing</keyword>
<dbReference type="GO" id="GO:0006355">
    <property type="term" value="P:regulation of DNA-templated transcription"/>
    <property type="evidence" value="ECO:0007669"/>
    <property type="project" value="InterPro"/>
</dbReference>
<keyword evidence="4" id="KW-0963">Cytoplasm</keyword>
<dbReference type="InterPro" id="IPR006027">
    <property type="entry name" value="NusB_RsmB_TIM44"/>
</dbReference>
<evidence type="ECO:0000256" key="5">
    <source>
        <dbReference type="ARBA" id="ARBA00022552"/>
    </source>
</evidence>
<evidence type="ECO:0000256" key="6">
    <source>
        <dbReference type="ARBA" id="ARBA00022603"/>
    </source>
</evidence>
<dbReference type="Pfam" id="PF01189">
    <property type="entry name" value="Methyltr_RsmB-F"/>
    <property type="match status" value="1"/>
</dbReference>
<feature type="binding site" evidence="13">
    <location>
        <begin position="259"/>
        <end position="265"/>
    </location>
    <ligand>
        <name>S-adenosyl-L-methionine</name>
        <dbReference type="ChEBI" id="CHEBI:59789"/>
    </ligand>
</feature>
<organism evidence="15 16">
    <name type="scientific">Aliidiomarina sanyensis</name>
    <dbReference type="NCBI Taxonomy" id="1249555"/>
    <lineage>
        <taxon>Bacteria</taxon>
        <taxon>Pseudomonadati</taxon>
        <taxon>Pseudomonadota</taxon>
        <taxon>Gammaproteobacteria</taxon>
        <taxon>Alteromonadales</taxon>
        <taxon>Idiomarinaceae</taxon>
        <taxon>Aliidiomarina</taxon>
    </lineage>
</organism>
<dbReference type="EMBL" id="PIPM01000002">
    <property type="protein sequence ID" value="RUO35872.1"/>
    <property type="molecule type" value="Genomic_DNA"/>
</dbReference>
<dbReference type="NCBIfam" id="TIGR00563">
    <property type="entry name" value="rsmB"/>
    <property type="match status" value="1"/>
</dbReference>
<keyword evidence="16" id="KW-1185">Reference proteome</keyword>
<dbReference type="SUPFAM" id="SSF53335">
    <property type="entry name" value="S-adenosyl-L-methionine-dependent methyltransferases"/>
    <property type="match status" value="1"/>
</dbReference>
<name>A0A432WPZ8_9GAMM</name>
<reference evidence="15 16" key="1">
    <citation type="journal article" date="2011" name="Front. Microbiol.">
        <title>Genomic signatures of strain selection and enhancement in Bacillus atrophaeus var. globigii, a historical biowarfare simulant.</title>
        <authorList>
            <person name="Gibbons H.S."/>
            <person name="Broomall S.M."/>
            <person name="McNew L.A."/>
            <person name="Daligault H."/>
            <person name="Chapman C."/>
            <person name="Bruce D."/>
            <person name="Karavis M."/>
            <person name="Krepps M."/>
            <person name="McGregor P.A."/>
            <person name="Hong C."/>
            <person name="Park K.H."/>
            <person name="Akmal A."/>
            <person name="Feldman A."/>
            <person name="Lin J.S."/>
            <person name="Chang W.E."/>
            <person name="Higgs B.W."/>
            <person name="Demirev P."/>
            <person name="Lindquist J."/>
            <person name="Liem A."/>
            <person name="Fochler E."/>
            <person name="Read T.D."/>
            <person name="Tapia R."/>
            <person name="Johnson S."/>
            <person name="Bishop-Lilly K.A."/>
            <person name="Detter C."/>
            <person name="Han C."/>
            <person name="Sozhamannan S."/>
            <person name="Rosenzweig C.N."/>
            <person name="Skowronski E.W."/>
        </authorList>
    </citation>
    <scope>NUCLEOTIDE SEQUENCE [LARGE SCALE GENOMIC DNA]</scope>
    <source>
        <strain evidence="15 16">GYP-17</strain>
    </source>
</reference>
<dbReference type="PRINTS" id="PR02008">
    <property type="entry name" value="RCMTFAMILY"/>
</dbReference>
<evidence type="ECO:0000256" key="11">
    <source>
        <dbReference type="ARBA" id="ARBA00031088"/>
    </source>
</evidence>
<keyword evidence="6 13" id="KW-0489">Methyltransferase</keyword>
<dbReference type="SUPFAM" id="SSF48013">
    <property type="entry name" value="NusB-like"/>
    <property type="match status" value="1"/>
</dbReference>
<dbReference type="InterPro" id="IPR023267">
    <property type="entry name" value="RCMT"/>
</dbReference>
<dbReference type="FunFam" id="3.40.50.150:FF:000022">
    <property type="entry name" value="Ribosomal RNA small subunit methyltransferase B"/>
    <property type="match status" value="1"/>
</dbReference>
<comment type="function">
    <text evidence="1">Specifically methylates the cytosine at position 967 (m5C967) of 16S rRNA.</text>
</comment>
<evidence type="ECO:0000259" key="14">
    <source>
        <dbReference type="PROSITE" id="PS51686"/>
    </source>
</evidence>
<dbReference type="InterPro" id="IPR054728">
    <property type="entry name" value="RsmB-like_ferredoxin"/>
</dbReference>
<dbReference type="Pfam" id="PF22458">
    <property type="entry name" value="RsmF-B_ferredox"/>
    <property type="match status" value="1"/>
</dbReference>
<dbReference type="Gene3D" id="3.40.50.150">
    <property type="entry name" value="Vaccinia Virus protein VP39"/>
    <property type="match status" value="1"/>
</dbReference>
<evidence type="ECO:0000256" key="13">
    <source>
        <dbReference type="PROSITE-ProRule" id="PRU01023"/>
    </source>
</evidence>
<evidence type="ECO:0000256" key="7">
    <source>
        <dbReference type="ARBA" id="ARBA00022679"/>
    </source>
</evidence>
<evidence type="ECO:0000256" key="8">
    <source>
        <dbReference type="ARBA" id="ARBA00022691"/>
    </source>
</evidence>
<dbReference type="Gene3D" id="1.10.940.10">
    <property type="entry name" value="NusB-like"/>
    <property type="match status" value="1"/>
</dbReference>
<dbReference type="Pfam" id="PF01029">
    <property type="entry name" value="NusB"/>
    <property type="match status" value="1"/>
</dbReference>
<dbReference type="InterPro" id="IPR001678">
    <property type="entry name" value="MeTrfase_RsmB-F_NOP2_dom"/>
</dbReference>
<evidence type="ECO:0000256" key="12">
    <source>
        <dbReference type="ARBA" id="ARBA00047283"/>
    </source>
</evidence>
<feature type="binding site" evidence="13">
    <location>
        <position position="308"/>
    </location>
    <ligand>
        <name>S-adenosyl-L-methionine</name>
        <dbReference type="ChEBI" id="CHEBI:59789"/>
    </ligand>
</feature>
<dbReference type="RefSeq" id="WP_126776252.1">
    <property type="nucleotide sequence ID" value="NZ_PIPM01000002.1"/>
</dbReference>
<dbReference type="PANTHER" id="PTHR22807:SF61">
    <property type="entry name" value="NOL1_NOP2_SUN FAMILY PROTEIN _ ANTITERMINATION NUSB DOMAIN-CONTAINING PROTEIN"/>
    <property type="match status" value="1"/>
</dbReference>
<keyword evidence="7 13" id="KW-0808">Transferase</keyword>
<comment type="catalytic activity">
    <reaction evidence="12">
        <text>cytidine(967) in 16S rRNA + S-adenosyl-L-methionine = 5-methylcytidine(967) in 16S rRNA + S-adenosyl-L-homocysteine + H(+)</text>
        <dbReference type="Rhea" id="RHEA:42748"/>
        <dbReference type="Rhea" id="RHEA-COMP:10219"/>
        <dbReference type="Rhea" id="RHEA-COMP:10220"/>
        <dbReference type="ChEBI" id="CHEBI:15378"/>
        <dbReference type="ChEBI" id="CHEBI:57856"/>
        <dbReference type="ChEBI" id="CHEBI:59789"/>
        <dbReference type="ChEBI" id="CHEBI:74483"/>
        <dbReference type="ChEBI" id="CHEBI:82748"/>
        <dbReference type="EC" id="2.1.1.176"/>
    </reaction>
</comment>
<dbReference type="GO" id="GO:0005829">
    <property type="term" value="C:cytosol"/>
    <property type="evidence" value="ECO:0007669"/>
    <property type="project" value="TreeGrafter"/>
</dbReference>
<feature type="active site" description="Nucleophile" evidence="13">
    <location>
        <position position="380"/>
    </location>
</feature>
<evidence type="ECO:0000256" key="4">
    <source>
        <dbReference type="ARBA" id="ARBA00022490"/>
    </source>
</evidence>
<evidence type="ECO:0000256" key="1">
    <source>
        <dbReference type="ARBA" id="ARBA00002724"/>
    </source>
</evidence>
<evidence type="ECO:0000256" key="3">
    <source>
        <dbReference type="ARBA" id="ARBA00012140"/>
    </source>
</evidence>
<evidence type="ECO:0000256" key="10">
    <source>
        <dbReference type="ARBA" id="ARBA00030399"/>
    </source>
</evidence>
<dbReference type="GO" id="GO:0070475">
    <property type="term" value="P:rRNA base methylation"/>
    <property type="evidence" value="ECO:0007669"/>
    <property type="project" value="TreeGrafter"/>
</dbReference>
<feature type="binding site" evidence="13">
    <location>
        <position position="327"/>
    </location>
    <ligand>
        <name>S-adenosyl-L-methionine</name>
        <dbReference type="ChEBI" id="CHEBI:59789"/>
    </ligand>
</feature>
<dbReference type="GO" id="GO:0003723">
    <property type="term" value="F:RNA binding"/>
    <property type="evidence" value="ECO:0007669"/>
    <property type="project" value="UniProtKB-UniRule"/>
</dbReference>
<keyword evidence="8 13" id="KW-0949">S-adenosyl-L-methionine</keyword>
<dbReference type="Gene3D" id="3.30.70.1170">
    <property type="entry name" value="Sun protein, domain 3"/>
    <property type="match status" value="1"/>
</dbReference>
<proteinExistence type="inferred from homology"/>
<dbReference type="InterPro" id="IPR004573">
    <property type="entry name" value="rRNA_ssu_MeTfrase_B"/>
</dbReference>
<gene>
    <name evidence="15" type="ORF">CWE11_03730</name>
</gene>
<evidence type="ECO:0000313" key="16">
    <source>
        <dbReference type="Proteomes" id="UP000288405"/>
    </source>
</evidence>
<sequence>MSKPGAARAAAAKALFDVLHEGRSLNQALPEASQTLTPADRAFCQAMCFQVLRALPSYEWFVNQLLAKPLKSKVRIVHYVLLVGICQLRDLRTPAHAAVGETVNAMPLLKQKALQGLVNGVLRNFQRQQASLEARLASDQQKSASLRTQHPGWLQKRLERAYPDQWERICEANNQPAPLWLRINLQHTSRDAYLDLLQAQGIDAITDQQLPTAIALQKAGDVTALPGFAEGWVSVQDRSAQFAAVLLDAQPGERVLDACSAPGGKTVHILERTPELQVDAMDHDATRLQRVAQNLARMGFSAQIICGDAADPTSWWDGTLYDRILLDAPCSATGVIRRHPDIKWLRRDADIDALVNLQKQILRAQWALLKPGGRLLYATCSVLPQENELQIIEFLEDEPTARVVPIEHAQGHGWQLLPSSLLADGHGGDGFYYCLLEKSTDKA</sequence>
<evidence type="ECO:0000256" key="2">
    <source>
        <dbReference type="ARBA" id="ARBA00004496"/>
    </source>
</evidence>
<comment type="similarity">
    <text evidence="13">Belongs to the class I-like SAM-binding methyltransferase superfamily. RsmB/NOP family.</text>
</comment>
<feature type="binding site" evidence="13">
    <location>
        <position position="282"/>
    </location>
    <ligand>
        <name>S-adenosyl-L-methionine</name>
        <dbReference type="ChEBI" id="CHEBI:59789"/>
    </ligand>
</feature>
<dbReference type="InterPro" id="IPR035926">
    <property type="entry name" value="NusB-like_sf"/>
</dbReference>
<dbReference type="AlphaFoldDB" id="A0A432WPZ8"/>
<dbReference type="InterPro" id="IPR049560">
    <property type="entry name" value="MeTrfase_RsmB-F_NOP2_cat"/>
</dbReference>
<dbReference type="Proteomes" id="UP000288405">
    <property type="component" value="Unassembled WGS sequence"/>
</dbReference>
<dbReference type="GO" id="GO:0009383">
    <property type="term" value="F:rRNA (cytosine-C5-)-methyltransferase activity"/>
    <property type="evidence" value="ECO:0007669"/>
    <property type="project" value="TreeGrafter"/>
</dbReference>
<dbReference type="OrthoDB" id="9810297at2"/>
<keyword evidence="9 13" id="KW-0694">RNA-binding</keyword>
<dbReference type="PROSITE" id="PS51686">
    <property type="entry name" value="SAM_MT_RSMB_NOP"/>
    <property type="match status" value="1"/>
</dbReference>
<dbReference type="NCBIfam" id="NF008149">
    <property type="entry name" value="PRK10901.1"/>
    <property type="match status" value="1"/>
</dbReference>
<dbReference type="CDD" id="cd02440">
    <property type="entry name" value="AdoMet_MTases"/>
    <property type="match status" value="1"/>
</dbReference>
<feature type="domain" description="SAM-dependent MTase RsmB/NOP-type" evidence="14">
    <location>
        <begin position="169"/>
        <end position="439"/>
    </location>
</feature>
<dbReference type="Gene3D" id="1.10.287.730">
    <property type="entry name" value="Helix hairpin bin"/>
    <property type="match status" value="1"/>
</dbReference>
<accession>A0A432WPZ8</accession>
<evidence type="ECO:0000313" key="15">
    <source>
        <dbReference type="EMBL" id="RUO35872.1"/>
    </source>
</evidence>